<gene>
    <name evidence="4" type="ORF">URODEC1_LOCUS93696</name>
</gene>
<dbReference type="InterPro" id="IPR008974">
    <property type="entry name" value="TRAF-like"/>
</dbReference>
<dbReference type="PANTHER" id="PTHR26379:SF314">
    <property type="entry name" value="OS06G0668300 PROTEIN"/>
    <property type="match status" value="1"/>
</dbReference>
<dbReference type="SUPFAM" id="SSF49599">
    <property type="entry name" value="TRAF domain-like"/>
    <property type="match status" value="1"/>
</dbReference>
<dbReference type="Gene3D" id="3.30.710.10">
    <property type="entry name" value="Potassium Channel Kv1.1, Chain A"/>
    <property type="match status" value="1"/>
</dbReference>
<dbReference type="Pfam" id="PF00651">
    <property type="entry name" value="BTB"/>
    <property type="match status" value="1"/>
</dbReference>
<protein>
    <recommendedName>
        <fullName evidence="3">BTB domain-containing protein</fullName>
    </recommendedName>
</protein>
<evidence type="ECO:0000313" key="5">
    <source>
        <dbReference type="Proteomes" id="UP001497457"/>
    </source>
</evidence>
<dbReference type="Proteomes" id="UP001497457">
    <property type="component" value="Chromosome 36b"/>
</dbReference>
<comment type="pathway">
    <text evidence="1">Protein modification; protein ubiquitination.</text>
</comment>
<organism evidence="4 5">
    <name type="scientific">Urochloa decumbens</name>
    <dbReference type="NCBI Taxonomy" id="240449"/>
    <lineage>
        <taxon>Eukaryota</taxon>
        <taxon>Viridiplantae</taxon>
        <taxon>Streptophyta</taxon>
        <taxon>Embryophyta</taxon>
        <taxon>Tracheophyta</taxon>
        <taxon>Spermatophyta</taxon>
        <taxon>Magnoliopsida</taxon>
        <taxon>Liliopsida</taxon>
        <taxon>Poales</taxon>
        <taxon>Poaceae</taxon>
        <taxon>PACMAD clade</taxon>
        <taxon>Panicoideae</taxon>
        <taxon>Panicodae</taxon>
        <taxon>Paniceae</taxon>
        <taxon>Melinidinae</taxon>
        <taxon>Urochloa</taxon>
    </lineage>
</organism>
<dbReference type="SUPFAM" id="SSF54695">
    <property type="entry name" value="POZ domain"/>
    <property type="match status" value="1"/>
</dbReference>
<accession>A0ABC9EAX8</accession>
<evidence type="ECO:0000259" key="3">
    <source>
        <dbReference type="PROSITE" id="PS50097"/>
    </source>
</evidence>
<reference evidence="5" key="1">
    <citation type="submission" date="2024-06" db="EMBL/GenBank/DDBJ databases">
        <authorList>
            <person name="Ryan C."/>
        </authorList>
    </citation>
    <scope>NUCLEOTIDE SEQUENCE [LARGE SCALE GENOMIC DNA]</scope>
</reference>
<dbReference type="InterPro" id="IPR011333">
    <property type="entry name" value="SKP1/BTB/POZ_sf"/>
</dbReference>
<dbReference type="EMBL" id="OZ075146">
    <property type="protein sequence ID" value="CAL5054285.1"/>
    <property type="molecule type" value="Genomic_DNA"/>
</dbReference>
<feature type="domain" description="BTB" evidence="3">
    <location>
        <begin position="186"/>
        <end position="247"/>
    </location>
</feature>
<dbReference type="Pfam" id="PF22486">
    <property type="entry name" value="MATH_2"/>
    <property type="match status" value="1"/>
</dbReference>
<dbReference type="PROSITE" id="PS50097">
    <property type="entry name" value="BTB"/>
    <property type="match status" value="1"/>
</dbReference>
<dbReference type="Gene3D" id="1.25.40.420">
    <property type="match status" value="1"/>
</dbReference>
<dbReference type="AlphaFoldDB" id="A0ABC9EAX8"/>
<evidence type="ECO:0000313" key="4">
    <source>
        <dbReference type="EMBL" id="CAL5054285.1"/>
    </source>
</evidence>
<dbReference type="CDD" id="cd00121">
    <property type="entry name" value="MATH"/>
    <property type="match status" value="1"/>
</dbReference>
<dbReference type="InterPro" id="IPR000210">
    <property type="entry name" value="BTB/POZ_dom"/>
</dbReference>
<reference evidence="4 5" key="2">
    <citation type="submission" date="2024-10" db="EMBL/GenBank/DDBJ databases">
        <authorList>
            <person name="Ryan C."/>
        </authorList>
    </citation>
    <scope>NUCLEOTIDE SEQUENCE [LARGE SCALE GENOMIC DNA]</scope>
</reference>
<dbReference type="Pfam" id="PF24570">
    <property type="entry name" value="BACK_BPM_SPOP"/>
    <property type="match status" value="1"/>
</dbReference>
<evidence type="ECO:0000256" key="1">
    <source>
        <dbReference type="ARBA" id="ARBA00004906"/>
    </source>
</evidence>
<dbReference type="SMART" id="SM00225">
    <property type="entry name" value="BTB"/>
    <property type="match status" value="1"/>
</dbReference>
<keyword evidence="5" id="KW-1185">Reference proteome</keyword>
<evidence type="ECO:0000256" key="2">
    <source>
        <dbReference type="ARBA" id="ARBA00010846"/>
    </source>
</evidence>
<dbReference type="PANTHER" id="PTHR26379">
    <property type="entry name" value="BTB/POZ AND MATH DOMAIN-CONTAINING PROTEIN 1"/>
    <property type="match status" value="1"/>
</dbReference>
<dbReference type="CDD" id="cd18280">
    <property type="entry name" value="BTB_POZ_BPM_plant"/>
    <property type="match status" value="1"/>
</dbReference>
<dbReference type="InterPro" id="IPR002083">
    <property type="entry name" value="MATH/TRAF_dom"/>
</dbReference>
<dbReference type="InterPro" id="IPR056423">
    <property type="entry name" value="BACK_BPM_SPOP"/>
</dbReference>
<dbReference type="InterPro" id="IPR045005">
    <property type="entry name" value="BPM1-6"/>
</dbReference>
<sequence>MPPASVDLTEAARCVQLFKINAFTATKEKPGFTASRVCAVGGLDWRIEFHPNCLEPNRSYGSSDWIMFRVRLMSKVASGVAASFSCRLMDPSSPGGSSGLDEMIKSSMFCENKSLDVFLIRRSELEGSRSRYVKDDCILVQCAINVLLGESRDAAVEGPVSKAVASIPSSDLNQQFGELLRSQKGADITFLVSGESVVAHRSVLAARSPVFMAELFGSMKERASPCVEIKDMEVDVFRAMLHFIYTDTAPELDQKGEQATLMAQHLLEAADRYGLERLKSICVEKVCIDISVDTVATTLALAEQHGCSGLKSRCMMFILAAPENLHAVAATDGFKYLEACCPSVLTELLMLMVKQN</sequence>
<proteinExistence type="inferred from homology"/>
<comment type="similarity">
    <text evidence="2">Belongs to the Tdpoz family.</text>
</comment>
<name>A0ABC9EAX8_9POAL</name>
<dbReference type="Gene3D" id="2.60.210.10">
    <property type="entry name" value="Apoptosis, Tumor Necrosis Factor Receptor Associated Protein 2, Chain A"/>
    <property type="match status" value="1"/>
</dbReference>